<dbReference type="EMBL" id="UINC01018209">
    <property type="protein sequence ID" value="SVA76275.1"/>
    <property type="molecule type" value="Genomic_DNA"/>
</dbReference>
<gene>
    <name evidence="3" type="ORF">METZ01_LOCUS129129</name>
</gene>
<feature type="domain" description="SpoVT-AbrB" evidence="2">
    <location>
        <begin position="9"/>
        <end position="47"/>
    </location>
</feature>
<evidence type="ECO:0000259" key="2">
    <source>
        <dbReference type="Pfam" id="PF04014"/>
    </source>
</evidence>
<dbReference type="PANTHER" id="PTHR42930:SF5">
    <property type="entry name" value="PHOSPHATE UPTAKE REGULATOR, PHOU"/>
    <property type="match status" value="1"/>
</dbReference>
<name>A0A381YH22_9ZZZZ</name>
<reference evidence="3" key="1">
    <citation type="submission" date="2018-05" db="EMBL/GenBank/DDBJ databases">
        <authorList>
            <person name="Lanie J.A."/>
            <person name="Ng W.-L."/>
            <person name="Kazmierczak K.M."/>
            <person name="Andrzejewski T.M."/>
            <person name="Davidsen T.M."/>
            <person name="Wayne K.J."/>
            <person name="Tettelin H."/>
            <person name="Glass J.I."/>
            <person name="Rusch D."/>
            <person name="Podicherti R."/>
            <person name="Tsui H.-C.T."/>
            <person name="Winkler M.E."/>
        </authorList>
    </citation>
    <scope>NUCLEOTIDE SEQUENCE</scope>
</reference>
<dbReference type="SUPFAM" id="SSF109755">
    <property type="entry name" value="PhoU-like"/>
    <property type="match status" value="1"/>
</dbReference>
<evidence type="ECO:0000259" key="1">
    <source>
        <dbReference type="Pfam" id="PF01895"/>
    </source>
</evidence>
<dbReference type="InterPro" id="IPR037914">
    <property type="entry name" value="SpoVT-AbrB_sf"/>
</dbReference>
<dbReference type="InterPro" id="IPR028366">
    <property type="entry name" value="PhoU"/>
</dbReference>
<dbReference type="InterPro" id="IPR038078">
    <property type="entry name" value="PhoU-like_sf"/>
</dbReference>
<dbReference type="InterPro" id="IPR026022">
    <property type="entry name" value="PhoU_dom"/>
</dbReference>
<protein>
    <submittedName>
        <fullName evidence="3">Uncharacterized protein</fullName>
    </submittedName>
</protein>
<dbReference type="Pfam" id="PF01895">
    <property type="entry name" value="PhoU"/>
    <property type="match status" value="1"/>
</dbReference>
<evidence type="ECO:0000313" key="3">
    <source>
        <dbReference type="EMBL" id="SVA76275.1"/>
    </source>
</evidence>
<sequence>MTTFTRRLQRIGSSILVSLPKEWVVANNLDKSSQVEIETTQNNLSITTQQSKKPTKEVEIPYPLSKEDSVVANITGAYLLGYDLIRIKGKSTISIKDRENIRASMRSLVGIEIIDEDAKTITTQILLDESAVNPQKILKRMSSIAHGMFIDVLDMLQNPDQLASVVDRDSEINRQYFLLVRLIRSAIVDKRLAATFNLVDMDILDYRLAANIIENAGDTIVSITDTIAKSMAFKTMSKSHFNLISDIAKDIEEIQTKSVDAFVSNDRILAIATIQHHKKLLKKMHGARIPKGTALKETEILPFLDLLQGIENYAKSWSDILDLIQPSYK</sequence>
<dbReference type="Gene3D" id="2.10.260.10">
    <property type="match status" value="1"/>
</dbReference>
<dbReference type="Gene3D" id="1.20.58.220">
    <property type="entry name" value="Phosphate transport system protein phou homolog 2, domain 2"/>
    <property type="match status" value="1"/>
</dbReference>
<feature type="domain" description="PhoU" evidence="1">
    <location>
        <begin position="138"/>
        <end position="225"/>
    </location>
</feature>
<organism evidence="3">
    <name type="scientific">marine metagenome</name>
    <dbReference type="NCBI Taxonomy" id="408172"/>
    <lineage>
        <taxon>unclassified sequences</taxon>
        <taxon>metagenomes</taxon>
        <taxon>ecological metagenomes</taxon>
    </lineage>
</organism>
<dbReference type="InterPro" id="IPR007159">
    <property type="entry name" value="SpoVT-AbrB_dom"/>
</dbReference>
<dbReference type="PANTHER" id="PTHR42930">
    <property type="entry name" value="PHOSPHATE-SPECIFIC TRANSPORT SYSTEM ACCESSORY PROTEIN PHOU"/>
    <property type="match status" value="1"/>
</dbReference>
<dbReference type="GO" id="GO:0030643">
    <property type="term" value="P:intracellular phosphate ion homeostasis"/>
    <property type="evidence" value="ECO:0007669"/>
    <property type="project" value="InterPro"/>
</dbReference>
<dbReference type="AlphaFoldDB" id="A0A381YH22"/>
<dbReference type="GO" id="GO:0045936">
    <property type="term" value="P:negative regulation of phosphate metabolic process"/>
    <property type="evidence" value="ECO:0007669"/>
    <property type="project" value="InterPro"/>
</dbReference>
<accession>A0A381YH22</accession>
<dbReference type="SUPFAM" id="SSF89447">
    <property type="entry name" value="AbrB/MazE/MraZ-like"/>
    <property type="match status" value="1"/>
</dbReference>
<proteinExistence type="predicted"/>
<dbReference type="Pfam" id="PF04014">
    <property type="entry name" value="MazE_antitoxin"/>
    <property type="match status" value="1"/>
</dbReference>
<dbReference type="GO" id="GO:0003677">
    <property type="term" value="F:DNA binding"/>
    <property type="evidence" value="ECO:0007669"/>
    <property type="project" value="InterPro"/>
</dbReference>